<evidence type="ECO:0000256" key="1">
    <source>
        <dbReference type="SAM" id="Phobius"/>
    </source>
</evidence>
<feature type="transmembrane region" description="Helical" evidence="1">
    <location>
        <begin position="31"/>
        <end position="51"/>
    </location>
</feature>
<evidence type="ECO:0000313" key="3">
    <source>
        <dbReference type="Proteomes" id="UP000031586"/>
    </source>
</evidence>
<evidence type="ECO:0000313" key="2">
    <source>
        <dbReference type="EMBL" id="KIF51004.1"/>
    </source>
</evidence>
<dbReference type="PATRIC" id="fig|1229493.5.peg.3829"/>
<dbReference type="RefSeq" id="WP_020195213.1">
    <property type="nucleotide sequence ID" value="NZ_BAOH01000018.1"/>
</dbReference>
<gene>
    <name evidence="2" type="ORF">H735_22125</name>
</gene>
<keyword evidence="1" id="KW-1133">Transmembrane helix</keyword>
<keyword evidence="1" id="KW-0812">Transmembrane</keyword>
<dbReference type="EMBL" id="JPRD01000044">
    <property type="protein sequence ID" value="KIF51004.1"/>
    <property type="molecule type" value="Genomic_DNA"/>
</dbReference>
<sequence length="116" mass="13465">MNWIFIVFNLIPLLLGWFGFSAGQPELVTIAIVVIAVRAALVLFTVPKMYIKFQKSDQLTRRYHRQQLKKPAVVFIVSFITLWSLVVWGEELVLCMVVLSTAMYHGMRNHIVRHSY</sequence>
<name>A0A0C1Z4E2_9VIBR</name>
<reference evidence="2 3" key="1">
    <citation type="submission" date="2014-07" db="EMBL/GenBank/DDBJ databases">
        <title>Unique and conserved regions in Vibrio harveyi and related species in comparison with the shrimp pathogen Vibrio harveyi CAIM 1792.</title>
        <authorList>
            <person name="Espinoza-Valles I."/>
            <person name="Vora G."/>
            <person name="Leekitcharoenphon P."/>
            <person name="Ussery D."/>
            <person name="Hoj L."/>
            <person name="Gomez-Gil B."/>
        </authorList>
    </citation>
    <scope>NUCLEOTIDE SEQUENCE [LARGE SCALE GENOMIC DNA]</scope>
    <source>
        <strain evidence="3">CAIM 1854 / LMG 25443</strain>
    </source>
</reference>
<keyword evidence="1" id="KW-0472">Membrane</keyword>
<protein>
    <submittedName>
        <fullName evidence="2">Uncharacterized protein</fullName>
    </submittedName>
</protein>
<feature type="transmembrane region" description="Helical" evidence="1">
    <location>
        <begin position="72"/>
        <end position="99"/>
    </location>
</feature>
<accession>A0A0C1Z4E2</accession>
<dbReference type="AlphaFoldDB" id="A0A0C1Z4E2"/>
<organism evidence="2 3">
    <name type="scientific">Vibrio owensii CAIM 1854 = LMG 25443</name>
    <dbReference type="NCBI Taxonomy" id="1229493"/>
    <lineage>
        <taxon>Bacteria</taxon>
        <taxon>Pseudomonadati</taxon>
        <taxon>Pseudomonadota</taxon>
        <taxon>Gammaproteobacteria</taxon>
        <taxon>Vibrionales</taxon>
        <taxon>Vibrionaceae</taxon>
        <taxon>Vibrio</taxon>
    </lineage>
</organism>
<comment type="caution">
    <text evidence="2">The sequence shown here is derived from an EMBL/GenBank/DDBJ whole genome shotgun (WGS) entry which is preliminary data.</text>
</comment>
<dbReference type="Proteomes" id="UP000031586">
    <property type="component" value="Unassembled WGS sequence"/>
</dbReference>
<proteinExistence type="predicted"/>